<proteinExistence type="predicted"/>
<evidence type="ECO:0000313" key="1">
    <source>
        <dbReference type="EMBL" id="SPX59412.1"/>
    </source>
</evidence>
<protein>
    <submittedName>
        <fullName evidence="1">Uncharacterized protein</fullName>
    </submittedName>
</protein>
<evidence type="ECO:0000313" key="2">
    <source>
        <dbReference type="Proteomes" id="UP000251942"/>
    </source>
</evidence>
<accession>A0A2X1QN56</accession>
<dbReference type="Proteomes" id="UP000251942">
    <property type="component" value="Unassembled WGS sequence"/>
</dbReference>
<dbReference type="AlphaFoldDB" id="A0A2X1QN56"/>
<name>A0A2X1QN56_9GAMM</name>
<organism evidence="1 2">
    <name type="scientific">Legionella feeleii</name>
    <dbReference type="NCBI Taxonomy" id="453"/>
    <lineage>
        <taxon>Bacteria</taxon>
        <taxon>Pseudomonadati</taxon>
        <taxon>Pseudomonadota</taxon>
        <taxon>Gammaproteobacteria</taxon>
        <taxon>Legionellales</taxon>
        <taxon>Legionellaceae</taxon>
        <taxon>Legionella</taxon>
    </lineage>
</organism>
<reference evidence="1 2" key="1">
    <citation type="submission" date="2018-06" db="EMBL/GenBank/DDBJ databases">
        <authorList>
            <consortium name="Pathogen Informatics"/>
            <person name="Doyle S."/>
        </authorList>
    </citation>
    <scope>NUCLEOTIDE SEQUENCE [LARGE SCALE GENOMIC DNA]</scope>
    <source>
        <strain evidence="1 2">NCTC12022</strain>
    </source>
</reference>
<gene>
    <name evidence="1" type="ORF">NCTC12022_00234</name>
</gene>
<sequence length="45" mass="4865">MVESGVYGCWFNSDCEALLIKEGQPALKSGLSFSYLATGMFLAND</sequence>
<dbReference type="EMBL" id="UASS01000001">
    <property type="protein sequence ID" value="SPX59412.1"/>
    <property type="molecule type" value="Genomic_DNA"/>
</dbReference>